<reference evidence="2 3" key="1">
    <citation type="submission" date="2016-05" db="EMBL/GenBank/DDBJ databases">
        <title>A degradative enzymes factory behind the ericoid mycorrhizal symbiosis.</title>
        <authorList>
            <consortium name="DOE Joint Genome Institute"/>
            <person name="Martino E."/>
            <person name="Morin E."/>
            <person name="Grelet G."/>
            <person name="Kuo A."/>
            <person name="Kohler A."/>
            <person name="Daghino S."/>
            <person name="Barry K."/>
            <person name="Choi C."/>
            <person name="Cichocki N."/>
            <person name="Clum A."/>
            <person name="Copeland A."/>
            <person name="Hainaut M."/>
            <person name="Haridas S."/>
            <person name="Labutti K."/>
            <person name="Lindquist E."/>
            <person name="Lipzen A."/>
            <person name="Khouja H.-R."/>
            <person name="Murat C."/>
            <person name="Ohm R."/>
            <person name="Olson A."/>
            <person name="Spatafora J."/>
            <person name="Veneault-Fourrey C."/>
            <person name="Henrissat B."/>
            <person name="Grigoriev I."/>
            <person name="Martin F."/>
            <person name="Perotto S."/>
        </authorList>
    </citation>
    <scope>NUCLEOTIDE SEQUENCE [LARGE SCALE GENOMIC DNA]</scope>
    <source>
        <strain evidence="2 3">UAMH 7357</strain>
    </source>
</reference>
<dbReference type="Gene3D" id="1.20.58.340">
    <property type="entry name" value="Magnesium transport protein CorA, transmembrane region"/>
    <property type="match status" value="1"/>
</dbReference>
<proteinExistence type="predicted"/>
<keyword evidence="1" id="KW-0472">Membrane</keyword>
<dbReference type="AlphaFoldDB" id="A0A2J6PG10"/>
<name>A0A2J6PG10_9HELO</name>
<dbReference type="EMBL" id="KZ613538">
    <property type="protein sequence ID" value="PMD12970.1"/>
    <property type="molecule type" value="Genomic_DNA"/>
</dbReference>
<evidence type="ECO:0000256" key="1">
    <source>
        <dbReference type="SAM" id="Phobius"/>
    </source>
</evidence>
<evidence type="ECO:0000313" key="3">
    <source>
        <dbReference type="Proteomes" id="UP000235672"/>
    </source>
</evidence>
<keyword evidence="1" id="KW-1133">Transmembrane helix</keyword>
<dbReference type="Proteomes" id="UP000235672">
    <property type="component" value="Unassembled WGS sequence"/>
</dbReference>
<organism evidence="2 3">
    <name type="scientific">Hyaloscypha hepaticicola</name>
    <dbReference type="NCBI Taxonomy" id="2082293"/>
    <lineage>
        <taxon>Eukaryota</taxon>
        <taxon>Fungi</taxon>
        <taxon>Dikarya</taxon>
        <taxon>Ascomycota</taxon>
        <taxon>Pezizomycotina</taxon>
        <taxon>Leotiomycetes</taxon>
        <taxon>Helotiales</taxon>
        <taxon>Hyaloscyphaceae</taxon>
        <taxon>Hyaloscypha</taxon>
    </lineage>
</organism>
<keyword evidence="3" id="KW-1185">Reference proteome</keyword>
<dbReference type="OrthoDB" id="2830640at2759"/>
<accession>A0A2J6PG10</accession>
<feature type="transmembrane region" description="Helical" evidence="1">
    <location>
        <begin position="270"/>
        <end position="291"/>
    </location>
</feature>
<gene>
    <name evidence="2" type="ORF">NA56DRAFT_665946</name>
</gene>
<feature type="transmembrane region" description="Helical" evidence="1">
    <location>
        <begin position="231"/>
        <end position="250"/>
    </location>
</feature>
<sequence>MAYHIRKDGDSVASAGPSTGVVKSEHIFAFVWGFGTYEMDEILNFLLTRLYHRVPSDHPRATAIMTPEQLLAEVLHKQDIIMSRELLNIKEKLRSNAGDMTEELLIKESGTLWNIRSTIHCLNGVIDSLLNKFDPFQTAVENWLKAQNDPDSKRIMAEVNLLDICQKYLLEKGRLEVIRQSTGQNQVEAQILQEHVNLIISKVRSVREEEDRKIQHRIARNTARDGSSMKVIAVLTALFLPGTFMAILLTTMFNWDDPDQPVIVKLPFKIYWAATGSTTVLFMILGLGLMYPEGDDPDNNESQEVSGPHSFKKKSLQYVRFDEIVRSTDF</sequence>
<keyword evidence="1" id="KW-0812">Transmembrane</keyword>
<evidence type="ECO:0000313" key="2">
    <source>
        <dbReference type="EMBL" id="PMD12970.1"/>
    </source>
</evidence>
<protein>
    <submittedName>
        <fullName evidence="2">Uncharacterized protein</fullName>
    </submittedName>
</protein>